<dbReference type="InterPro" id="IPR027417">
    <property type="entry name" value="P-loop_NTPase"/>
</dbReference>
<evidence type="ECO:0000256" key="3">
    <source>
        <dbReference type="ARBA" id="ARBA00004286"/>
    </source>
</evidence>
<dbReference type="PANTHER" id="PTHR18867">
    <property type="entry name" value="RAD50"/>
    <property type="match status" value="1"/>
</dbReference>
<dbReference type="Proteomes" id="UP001165060">
    <property type="component" value="Unassembled WGS sequence"/>
</dbReference>
<dbReference type="SUPFAM" id="SSF52540">
    <property type="entry name" value="P-loop containing nucleoside triphosphate hydrolases"/>
    <property type="match status" value="1"/>
</dbReference>
<evidence type="ECO:0000256" key="7">
    <source>
        <dbReference type="ARBA" id="ARBA00022833"/>
    </source>
</evidence>
<comment type="similarity">
    <text evidence="4">Belongs to the SMC family. RAD50 subfamily.</text>
</comment>
<evidence type="ECO:0000256" key="5">
    <source>
        <dbReference type="ARBA" id="ARBA00022454"/>
    </source>
</evidence>
<keyword evidence="6" id="KW-0479">Metal-binding</keyword>
<evidence type="ECO:0000256" key="9">
    <source>
        <dbReference type="ARBA" id="ARBA00049360"/>
    </source>
</evidence>
<proteinExistence type="inferred from homology"/>
<dbReference type="Gene3D" id="3.40.50.300">
    <property type="entry name" value="P-loop containing nucleotide triphosphate hydrolases"/>
    <property type="match status" value="1"/>
</dbReference>
<accession>A0ABQ6M6S9</accession>
<keyword evidence="12" id="KW-1185">Reference proteome</keyword>
<sequence length="97" mass="10453">MASLQKLSIRGVRAFSPEDEEQVIEFYSPLTIIVGSNGCGKTTIIESLKYVVTGSMPPGIKNGQAFVHDPRSCNQSSVKANIKLRFNNKVGRGTAAP</sequence>
<evidence type="ECO:0000256" key="2">
    <source>
        <dbReference type="ARBA" id="ARBA00004123"/>
    </source>
</evidence>
<evidence type="ECO:0000313" key="11">
    <source>
        <dbReference type="EMBL" id="GMI20582.1"/>
    </source>
</evidence>
<keyword evidence="7" id="KW-0862">Zinc</keyword>
<dbReference type="PANTHER" id="PTHR18867:SF12">
    <property type="entry name" value="DNA REPAIR PROTEIN RAD50"/>
    <property type="match status" value="1"/>
</dbReference>
<feature type="domain" description="Rad50/SbcC-type AAA" evidence="10">
    <location>
        <begin position="6"/>
        <end position="92"/>
    </location>
</feature>
<protein>
    <recommendedName>
        <fullName evidence="10">Rad50/SbcC-type AAA domain-containing protein</fullName>
    </recommendedName>
</protein>
<keyword evidence="8" id="KW-0539">Nucleus</keyword>
<reference evidence="11 12" key="1">
    <citation type="journal article" date="2023" name="Commun. Biol.">
        <title>Genome analysis of Parmales, the sister group of diatoms, reveals the evolutionary specialization of diatoms from phago-mixotrophs to photoautotrophs.</title>
        <authorList>
            <person name="Ban H."/>
            <person name="Sato S."/>
            <person name="Yoshikawa S."/>
            <person name="Yamada K."/>
            <person name="Nakamura Y."/>
            <person name="Ichinomiya M."/>
            <person name="Sato N."/>
            <person name="Blanc-Mathieu R."/>
            <person name="Endo H."/>
            <person name="Kuwata A."/>
            <person name="Ogata H."/>
        </authorList>
    </citation>
    <scope>NUCLEOTIDE SEQUENCE [LARGE SCALE GENOMIC DNA]</scope>
</reference>
<evidence type="ECO:0000256" key="6">
    <source>
        <dbReference type="ARBA" id="ARBA00022723"/>
    </source>
</evidence>
<comment type="caution">
    <text evidence="11">The sequence shown here is derived from an EMBL/GenBank/DDBJ whole genome shotgun (WGS) entry which is preliminary data.</text>
</comment>
<gene>
    <name evidence="11" type="ORF">TeGR_g9881</name>
</gene>
<evidence type="ECO:0000259" key="10">
    <source>
        <dbReference type="Pfam" id="PF13476"/>
    </source>
</evidence>
<evidence type="ECO:0000256" key="8">
    <source>
        <dbReference type="ARBA" id="ARBA00023242"/>
    </source>
</evidence>
<evidence type="ECO:0000256" key="4">
    <source>
        <dbReference type="ARBA" id="ARBA00009439"/>
    </source>
</evidence>
<name>A0ABQ6M6S9_9STRA</name>
<comment type="subcellular location">
    <subcellularLocation>
        <location evidence="3">Chromosome</location>
    </subcellularLocation>
    <subcellularLocation>
        <location evidence="2">Nucleus</location>
    </subcellularLocation>
</comment>
<dbReference type="Pfam" id="PF13476">
    <property type="entry name" value="AAA_23"/>
    <property type="match status" value="1"/>
</dbReference>
<dbReference type="EMBL" id="BRYB01002498">
    <property type="protein sequence ID" value="GMI20582.1"/>
    <property type="molecule type" value="Genomic_DNA"/>
</dbReference>
<organism evidence="11 12">
    <name type="scientific">Tetraparma gracilis</name>
    <dbReference type="NCBI Taxonomy" id="2962635"/>
    <lineage>
        <taxon>Eukaryota</taxon>
        <taxon>Sar</taxon>
        <taxon>Stramenopiles</taxon>
        <taxon>Ochrophyta</taxon>
        <taxon>Bolidophyceae</taxon>
        <taxon>Parmales</taxon>
        <taxon>Triparmaceae</taxon>
        <taxon>Tetraparma</taxon>
    </lineage>
</organism>
<comment type="cofactor">
    <cofactor evidence="1">
        <name>Zn(2+)</name>
        <dbReference type="ChEBI" id="CHEBI:29105"/>
    </cofactor>
</comment>
<evidence type="ECO:0000313" key="12">
    <source>
        <dbReference type="Proteomes" id="UP001165060"/>
    </source>
</evidence>
<keyword evidence="5" id="KW-0158">Chromosome</keyword>
<dbReference type="InterPro" id="IPR038729">
    <property type="entry name" value="Rad50/SbcC_AAA"/>
</dbReference>
<evidence type="ECO:0000256" key="1">
    <source>
        <dbReference type="ARBA" id="ARBA00001947"/>
    </source>
</evidence>
<comment type="catalytic activity">
    <reaction evidence="9">
        <text>ATP + H2O = ADP + phosphate + H(+)</text>
        <dbReference type="Rhea" id="RHEA:13065"/>
        <dbReference type="ChEBI" id="CHEBI:15377"/>
        <dbReference type="ChEBI" id="CHEBI:15378"/>
        <dbReference type="ChEBI" id="CHEBI:30616"/>
        <dbReference type="ChEBI" id="CHEBI:43474"/>
        <dbReference type="ChEBI" id="CHEBI:456216"/>
    </reaction>
</comment>